<evidence type="ECO:0000313" key="1">
    <source>
        <dbReference type="EMBL" id="KAJ8392680.1"/>
    </source>
</evidence>
<name>A0AAD7RYJ8_9TELE</name>
<gene>
    <name evidence="1" type="ORF">AAFF_G00073540</name>
</gene>
<dbReference type="EMBL" id="JAINUG010000144">
    <property type="protein sequence ID" value="KAJ8392680.1"/>
    <property type="molecule type" value="Genomic_DNA"/>
</dbReference>
<dbReference type="AlphaFoldDB" id="A0AAD7RYJ8"/>
<dbReference type="Proteomes" id="UP001221898">
    <property type="component" value="Unassembled WGS sequence"/>
</dbReference>
<reference evidence="1" key="1">
    <citation type="journal article" date="2023" name="Science">
        <title>Genome structures resolve the early diversification of teleost fishes.</title>
        <authorList>
            <person name="Parey E."/>
            <person name="Louis A."/>
            <person name="Montfort J."/>
            <person name="Bouchez O."/>
            <person name="Roques C."/>
            <person name="Iampietro C."/>
            <person name="Lluch J."/>
            <person name="Castinel A."/>
            <person name="Donnadieu C."/>
            <person name="Desvignes T."/>
            <person name="Floi Bucao C."/>
            <person name="Jouanno E."/>
            <person name="Wen M."/>
            <person name="Mejri S."/>
            <person name="Dirks R."/>
            <person name="Jansen H."/>
            <person name="Henkel C."/>
            <person name="Chen W.J."/>
            <person name="Zahm M."/>
            <person name="Cabau C."/>
            <person name="Klopp C."/>
            <person name="Thompson A.W."/>
            <person name="Robinson-Rechavi M."/>
            <person name="Braasch I."/>
            <person name="Lecointre G."/>
            <person name="Bobe J."/>
            <person name="Postlethwait J.H."/>
            <person name="Berthelot C."/>
            <person name="Roest Crollius H."/>
            <person name="Guiguen Y."/>
        </authorList>
    </citation>
    <scope>NUCLEOTIDE SEQUENCE</scope>
    <source>
        <strain evidence="1">NC1722</strain>
    </source>
</reference>
<evidence type="ECO:0000313" key="2">
    <source>
        <dbReference type="Proteomes" id="UP001221898"/>
    </source>
</evidence>
<proteinExistence type="predicted"/>
<protein>
    <submittedName>
        <fullName evidence="1">Uncharacterized protein</fullName>
    </submittedName>
</protein>
<accession>A0AAD7RYJ8</accession>
<organism evidence="1 2">
    <name type="scientific">Aldrovandia affinis</name>
    <dbReference type="NCBI Taxonomy" id="143900"/>
    <lineage>
        <taxon>Eukaryota</taxon>
        <taxon>Metazoa</taxon>
        <taxon>Chordata</taxon>
        <taxon>Craniata</taxon>
        <taxon>Vertebrata</taxon>
        <taxon>Euteleostomi</taxon>
        <taxon>Actinopterygii</taxon>
        <taxon>Neopterygii</taxon>
        <taxon>Teleostei</taxon>
        <taxon>Notacanthiformes</taxon>
        <taxon>Halosauridae</taxon>
        <taxon>Aldrovandia</taxon>
    </lineage>
</organism>
<comment type="caution">
    <text evidence="1">The sequence shown here is derived from an EMBL/GenBank/DDBJ whole genome shotgun (WGS) entry which is preliminary data.</text>
</comment>
<keyword evidence="2" id="KW-1185">Reference proteome</keyword>
<sequence>MEPLSEGEPAEQQENTELNLDDLFLMEQEGEPETTTLSGRFGNTQLEDSNLVRALQQVVVVDGKAIDGKSVAETTPVEVPLGDQLSQAQRQDMLELVGSNQDVLSREPGHTTLKQHHIITAPGEKVKGEVGIGRGIIPIQETTIWTAWSPGHVPAVNGPDPPST</sequence>